<proteinExistence type="inferred from homology"/>
<reference evidence="9 10" key="1">
    <citation type="submission" date="2023-09" db="EMBL/GenBank/DDBJ databases">
        <title>Multi-omics analysis of a traditional fermented food reveals byproduct-associated fungal strains for waste-to-food upcycling.</title>
        <authorList>
            <consortium name="Lawrence Berkeley National Laboratory"/>
            <person name="Rekdal V.M."/>
            <person name="Villalobos-Escobedo J.M."/>
            <person name="Rodriguez-Valeron N."/>
            <person name="Garcia M.O."/>
            <person name="Vasquez D.P."/>
            <person name="Damayanti I."/>
            <person name="Sorensen P.M."/>
            <person name="Baidoo E.E."/>
            <person name="De Carvalho A.C."/>
            <person name="Riley R."/>
            <person name="Lipzen A."/>
            <person name="He G."/>
            <person name="Yan M."/>
            <person name="Haridas S."/>
            <person name="Daum C."/>
            <person name="Yoshinaga Y."/>
            <person name="Ng V."/>
            <person name="Grigoriev I.V."/>
            <person name="Munk R."/>
            <person name="Nuraida L."/>
            <person name="Wijaya C.H."/>
            <person name="Morales P.-C."/>
            <person name="Keasling J.D."/>
        </authorList>
    </citation>
    <scope>NUCLEOTIDE SEQUENCE [LARGE SCALE GENOMIC DNA]</scope>
    <source>
        <strain evidence="9 10">FGSC 2613</strain>
    </source>
</reference>
<evidence type="ECO:0000256" key="4">
    <source>
        <dbReference type="ARBA" id="ARBA00022729"/>
    </source>
</evidence>
<evidence type="ECO:0000313" key="10">
    <source>
        <dbReference type="Proteomes" id="UP001451303"/>
    </source>
</evidence>
<evidence type="ECO:0000256" key="5">
    <source>
        <dbReference type="ARBA" id="ARBA00022801"/>
    </source>
</evidence>
<comment type="similarity">
    <text evidence="2 8">Belongs to the glycosyl hydrolase 76 family.</text>
</comment>
<dbReference type="GO" id="GO:0016787">
    <property type="term" value="F:hydrolase activity"/>
    <property type="evidence" value="ECO:0007669"/>
    <property type="project" value="UniProtKB-KW"/>
</dbReference>
<organism evidence="9 10">
    <name type="scientific">Neurospora intermedia</name>
    <dbReference type="NCBI Taxonomy" id="5142"/>
    <lineage>
        <taxon>Eukaryota</taxon>
        <taxon>Fungi</taxon>
        <taxon>Dikarya</taxon>
        <taxon>Ascomycota</taxon>
        <taxon>Pezizomycotina</taxon>
        <taxon>Sordariomycetes</taxon>
        <taxon>Sordariomycetidae</taxon>
        <taxon>Sordariales</taxon>
        <taxon>Sordariaceae</taxon>
        <taxon>Neurospora</taxon>
    </lineage>
</organism>
<dbReference type="Pfam" id="PF03663">
    <property type="entry name" value="Glyco_hydro_76"/>
    <property type="match status" value="1"/>
</dbReference>
<accession>A0ABR3DGK1</accession>
<evidence type="ECO:0000256" key="3">
    <source>
        <dbReference type="ARBA" id="ARBA00012350"/>
    </source>
</evidence>
<comment type="caution">
    <text evidence="9">The sequence shown here is derived from an EMBL/GenBank/DDBJ whole genome shotgun (WGS) entry which is preliminary data.</text>
</comment>
<evidence type="ECO:0000313" key="9">
    <source>
        <dbReference type="EMBL" id="KAL0471507.1"/>
    </source>
</evidence>
<dbReference type="Proteomes" id="UP001451303">
    <property type="component" value="Unassembled WGS sequence"/>
</dbReference>
<dbReference type="Gene3D" id="1.50.10.20">
    <property type="match status" value="1"/>
</dbReference>
<evidence type="ECO:0000256" key="1">
    <source>
        <dbReference type="ARBA" id="ARBA00001452"/>
    </source>
</evidence>
<keyword evidence="10" id="KW-1185">Reference proteome</keyword>
<dbReference type="PIRSF" id="PIRSF016302">
    <property type="entry name" value="Man_a_manosd"/>
    <property type="match status" value="1"/>
</dbReference>
<comment type="catalytic activity">
    <reaction evidence="1 8">
        <text>Random hydrolysis of (1-&gt;6)-alpha-D-mannosidic linkages in unbranched (1-&gt;6)-mannans.</text>
        <dbReference type="EC" id="3.2.1.101"/>
    </reaction>
</comment>
<evidence type="ECO:0000256" key="8">
    <source>
        <dbReference type="PIRNR" id="PIRNR016302"/>
    </source>
</evidence>
<dbReference type="InterPro" id="IPR014480">
    <property type="entry name" value="Mannan-1_6-alpha_mannosidase"/>
</dbReference>
<protein>
    <recommendedName>
        <fullName evidence="3 8">Mannan endo-1,6-alpha-mannosidase</fullName>
        <ecNumber evidence="3 8">3.2.1.101</ecNumber>
    </recommendedName>
</protein>
<keyword evidence="4" id="KW-0732">Signal</keyword>
<evidence type="ECO:0000256" key="7">
    <source>
        <dbReference type="ARBA" id="ARBA00023295"/>
    </source>
</evidence>
<dbReference type="EMBL" id="JAVLET010000003">
    <property type="protein sequence ID" value="KAL0471507.1"/>
    <property type="molecule type" value="Genomic_DNA"/>
</dbReference>
<evidence type="ECO:0000256" key="6">
    <source>
        <dbReference type="ARBA" id="ARBA00023180"/>
    </source>
</evidence>
<dbReference type="PANTHER" id="PTHR12145">
    <property type="entry name" value="MANNAN ENDO-1,6-ALPHA-MANNOSIDASE DCW1"/>
    <property type="match status" value="1"/>
</dbReference>
<sequence length="420" mass="45953">MRFVKSVKPAAAAISLISAGIPKSLDISSPTSVQSVAKTIAQNTMSFYKGTDDQFVDLDAPYYWWQCGAMMGSMLDYSHYTGDHTYDKKIATAIVAQAGPDFDFMSPAHAGQEGNDDQAFWGFTVLAAAERNFPQPRSDIPGYLELGENIWKSLASRWDTSTCNGGLRWQIFASNPNGLDYKNAVSNGGFFQLSARLARITGNQTYVEWANKVWDWTQGTGIINEYYQVLDGASSAKNCSDVSAAHTPSFSYSQGIYTYGAAVMANISTGADQDKWTDRTKSLLESSQNYFTPFGDVKNSTDVMYEHACEHIDICNTDMRSFKGYFSRFVYASKIMVPSIKPTVDRLLHTSAKAAAQGCQGGSQGTMCGTKWYVDGFYGDAGLGEQMSALETIQGILIDQANPPLKGDDIKTVRTFSSSS</sequence>
<evidence type="ECO:0000256" key="2">
    <source>
        <dbReference type="ARBA" id="ARBA00009699"/>
    </source>
</evidence>
<dbReference type="EC" id="3.2.1.101" evidence="3 8"/>
<dbReference type="PANTHER" id="PTHR12145:SF38">
    <property type="entry name" value="MANNAN ENDO-1,6-ALPHA-MANNOSIDASE"/>
    <property type="match status" value="1"/>
</dbReference>
<keyword evidence="7 8" id="KW-0326">Glycosidase</keyword>
<dbReference type="SUPFAM" id="SSF48208">
    <property type="entry name" value="Six-hairpin glycosidases"/>
    <property type="match status" value="1"/>
</dbReference>
<name>A0ABR3DGK1_NEUIN</name>
<dbReference type="InterPro" id="IPR005198">
    <property type="entry name" value="Glyco_hydro_76"/>
</dbReference>
<keyword evidence="5 8" id="KW-0378">Hydrolase</keyword>
<dbReference type="InterPro" id="IPR008928">
    <property type="entry name" value="6-hairpin_glycosidase_sf"/>
</dbReference>
<keyword evidence="6" id="KW-0325">Glycoprotein</keyword>
<gene>
    <name evidence="9" type="ORF">QR685DRAFT_205837</name>
</gene>